<comment type="caution">
    <text evidence="6">The sequence shown here is derived from an EMBL/GenBank/DDBJ whole genome shotgun (WGS) entry which is preliminary data.</text>
</comment>
<evidence type="ECO:0000256" key="2">
    <source>
        <dbReference type="ARBA" id="ARBA00010617"/>
    </source>
</evidence>
<keyword evidence="5" id="KW-0349">Heme</keyword>
<protein>
    <recommendedName>
        <fullName evidence="8">Cytochrome P450</fullName>
    </recommendedName>
</protein>
<dbReference type="Pfam" id="PF00067">
    <property type="entry name" value="p450"/>
    <property type="match status" value="1"/>
</dbReference>
<dbReference type="GO" id="GO:0005506">
    <property type="term" value="F:iron ion binding"/>
    <property type="evidence" value="ECO:0007669"/>
    <property type="project" value="InterPro"/>
</dbReference>
<evidence type="ECO:0008006" key="8">
    <source>
        <dbReference type="Google" id="ProtNLM"/>
    </source>
</evidence>
<comment type="cofactor">
    <cofactor evidence="1 5">
        <name>heme</name>
        <dbReference type="ChEBI" id="CHEBI:30413"/>
    </cofactor>
</comment>
<dbReference type="AlphaFoldDB" id="A0AA43QLM5"/>
<dbReference type="GO" id="GO:0016705">
    <property type="term" value="F:oxidoreductase activity, acting on paired donors, with incorporation or reduction of molecular oxygen"/>
    <property type="evidence" value="ECO:0007669"/>
    <property type="project" value="InterPro"/>
</dbReference>
<dbReference type="InterPro" id="IPR002403">
    <property type="entry name" value="Cyt_P450_E_grp-IV"/>
</dbReference>
<keyword evidence="7" id="KW-1185">Reference proteome</keyword>
<accession>A0AA43QLM5</accession>
<proteinExistence type="inferred from homology"/>
<dbReference type="PRINTS" id="PR00465">
    <property type="entry name" value="EP450IV"/>
</dbReference>
<evidence type="ECO:0000313" key="7">
    <source>
        <dbReference type="Proteomes" id="UP001161017"/>
    </source>
</evidence>
<organism evidence="6 7">
    <name type="scientific">Ramalina farinacea</name>
    <dbReference type="NCBI Taxonomy" id="258253"/>
    <lineage>
        <taxon>Eukaryota</taxon>
        <taxon>Fungi</taxon>
        <taxon>Dikarya</taxon>
        <taxon>Ascomycota</taxon>
        <taxon>Pezizomycotina</taxon>
        <taxon>Lecanoromycetes</taxon>
        <taxon>OSLEUM clade</taxon>
        <taxon>Lecanoromycetidae</taxon>
        <taxon>Lecanorales</taxon>
        <taxon>Lecanorineae</taxon>
        <taxon>Ramalinaceae</taxon>
        <taxon>Ramalina</taxon>
    </lineage>
</organism>
<keyword evidence="4 5" id="KW-0408">Iron</keyword>
<dbReference type="GO" id="GO:0020037">
    <property type="term" value="F:heme binding"/>
    <property type="evidence" value="ECO:0007669"/>
    <property type="project" value="InterPro"/>
</dbReference>
<dbReference type="GO" id="GO:0004497">
    <property type="term" value="F:monooxygenase activity"/>
    <property type="evidence" value="ECO:0007669"/>
    <property type="project" value="InterPro"/>
</dbReference>
<dbReference type="SUPFAM" id="SSF48264">
    <property type="entry name" value="Cytochrome P450"/>
    <property type="match status" value="1"/>
</dbReference>
<evidence type="ECO:0000256" key="1">
    <source>
        <dbReference type="ARBA" id="ARBA00001971"/>
    </source>
</evidence>
<evidence type="ECO:0000256" key="5">
    <source>
        <dbReference type="PIRSR" id="PIRSR602403-1"/>
    </source>
</evidence>
<feature type="binding site" description="axial binding residue" evidence="5">
    <location>
        <position position="402"/>
    </location>
    <ligand>
        <name>heme</name>
        <dbReference type="ChEBI" id="CHEBI:30413"/>
    </ligand>
    <ligandPart>
        <name>Fe</name>
        <dbReference type="ChEBI" id="CHEBI:18248"/>
    </ligandPart>
</feature>
<dbReference type="Gene3D" id="1.10.630.10">
    <property type="entry name" value="Cytochrome P450"/>
    <property type="match status" value="1"/>
</dbReference>
<dbReference type="PANTHER" id="PTHR47582">
    <property type="entry name" value="P450, PUTATIVE (EUROFUNG)-RELATED"/>
    <property type="match status" value="1"/>
</dbReference>
<dbReference type="InterPro" id="IPR036396">
    <property type="entry name" value="Cyt_P450_sf"/>
</dbReference>
<evidence type="ECO:0000256" key="4">
    <source>
        <dbReference type="ARBA" id="ARBA00023004"/>
    </source>
</evidence>
<dbReference type="PANTHER" id="PTHR47582:SF1">
    <property type="entry name" value="P450, PUTATIVE (EUROFUNG)-RELATED"/>
    <property type="match status" value="1"/>
</dbReference>
<dbReference type="Proteomes" id="UP001161017">
    <property type="component" value="Unassembled WGS sequence"/>
</dbReference>
<sequence>MISSSVPYIGHILGLLKYGTRYYRRISAKCKFPIYTLPTLNGKIYVVTSVDLVNAVNRNSKTLAFNPFIAQLGKRITGHDEATSKVVQHNLNGESGPGYVTEIHDGTVSTLSPGASLESMTRAMLAEASSYLQSLKPGEQINLFAWTKQMVTLCSTRAIYGPCNPFSQGENGLVDAFWDFDQDLNKLIIDIWPNITAPKGNRARTKLGMAFQKYFSTYDPKTSESAAMIQARHSTNTLYGLTPWNQGRLEVGVLLGILANTIPAIFYMLIHVLSDPDLLRDIRAELQATSIELSPDGQTRVLNVMTMREKCTLLHSTFQETLRIHALGSSVRYVREDILLADQYLLKKGNVVQMPMAVMHSDPSAWGPNVHEFEARRFLKTSASTKDSKTAYRPFGGGASLCPGRHFVTLEAMALVAVFVLRFDVVPVDRYGTNRGTWRIPEQKQESMATNVFPLEEDVRVEIREREGSEGVEWGFEMK</sequence>
<comment type="similarity">
    <text evidence="2">Belongs to the cytochrome P450 family.</text>
</comment>
<dbReference type="InterPro" id="IPR053007">
    <property type="entry name" value="CYP450_monoxygenase_sec-met"/>
</dbReference>
<dbReference type="InterPro" id="IPR001128">
    <property type="entry name" value="Cyt_P450"/>
</dbReference>
<dbReference type="EMBL" id="JAPUFD010000008">
    <property type="protein sequence ID" value="MDI1488727.1"/>
    <property type="molecule type" value="Genomic_DNA"/>
</dbReference>
<name>A0AA43QLM5_9LECA</name>
<dbReference type="CDD" id="cd11040">
    <property type="entry name" value="CYP7_CYP8-like"/>
    <property type="match status" value="1"/>
</dbReference>
<gene>
    <name evidence="6" type="ORF">OHK93_008003</name>
</gene>
<evidence type="ECO:0000313" key="6">
    <source>
        <dbReference type="EMBL" id="MDI1488727.1"/>
    </source>
</evidence>
<keyword evidence="3 5" id="KW-0479">Metal-binding</keyword>
<evidence type="ECO:0000256" key="3">
    <source>
        <dbReference type="ARBA" id="ARBA00022723"/>
    </source>
</evidence>
<reference evidence="6" key="1">
    <citation type="journal article" date="2023" name="Genome Biol. Evol.">
        <title>First Whole Genome Sequence and Flow Cytometry Genome Size Data for the Lichen-Forming Fungus Ramalina farinacea (Ascomycota).</title>
        <authorList>
            <person name="Llewellyn T."/>
            <person name="Mian S."/>
            <person name="Hill R."/>
            <person name="Leitch I.J."/>
            <person name="Gaya E."/>
        </authorList>
    </citation>
    <scope>NUCLEOTIDE SEQUENCE</scope>
    <source>
        <strain evidence="6">LIQ254RAFAR</strain>
    </source>
</reference>